<feature type="domain" description="Prephenate/arogenate dehydrogenase" evidence="6">
    <location>
        <begin position="7"/>
        <end position="296"/>
    </location>
</feature>
<evidence type="ECO:0000256" key="2">
    <source>
        <dbReference type="ARBA" id="ARBA00023002"/>
    </source>
</evidence>
<dbReference type="InterPro" id="IPR008927">
    <property type="entry name" value="6-PGluconate_DH-like_C_sf"/>
</dbReference>
<dbReference type="GO" id="GO:0004665">
    <property type="term" value="F:prephenate dehydrogenase (NADP+) activity"/>
    <property type="evidence" value="ECO:0007669"/>
    <property type="project" value="InterPro"/>
</dbReference>
<dbReference type="InterPro" id="IPR036291">
    <property type="entry name" value="NAD(P)-bd_dom_sf"/>
</dbReference>
<dbReference type="Pfam" id="PF20463">
    <property type="entry name" value="PDH_C"/>
    <property type="match status" value="1"/>
</dbReference>
<dbReference type="GO" id="GO:0006571">
    <property type="term" value="P:tyrosine biosynthetic process"/>
    <property type="evidence" value="ECO:0007669"/>
    <property type="project" value="InterPro"/>
</dbReference>
<evidence type="ECO:0000256" key="4">
    <source>
        <dbReference type="ARBA" id="ARBA00023141"/>
    </source>
</evidence>
<evidence type="ECO:0000256" key="3">
    <source>
        <dbReference type="ARBA" id="ARBA00023027"/>
    </source>
</evidence>
<keyword evidence="1" id="KW-0028">Amino-acid biosynthesis</keyword>
<dbReference type="InterPro" id="IPR046825">
    <property type="entry name" value="PDH_C"/>
</dbReference>
<dbReference type="SUPFAM" id="SSF51735">
    <property type="entry name" value="NAD(P)-binding Rossmann-fold domains"/>
    <property type="match status" value="1"/>
</dbReference>
<gene>
    <name evidence="7" type="ORF">METZ01_LOCUS227011</name>
</gene>
<name>A0A382GHN6_9ZZZZ</name>
<reference evidence="7" key="1">
    <citation type="submission" date="2018-05" db="EMBL/GenBank/DDBJ databases">
        <authorList>
            <person name="Lanie J.A."/>
            <person name="Ng W.-L."/>
            <person name="Kazmierczak K.M."/>
            <person name="Andrzejewski T.M."/>
            <person name="Davidsen T.M."/>
            <person name="Wayne K.J."/>
            <person name="Tettelin H."/>
            <person name="Glass J.I."/>
            <person name="Rusch D."/>
            <person name="Podicherti R."/>
            <person name="Tsui H.-C.T."/>
            <person name="Winkler M.E."/>
        </authorList>
    </citation>
    <scope>NUCLEOTIDE SEQUENCE</scope>
</reference>
<evidence type="ECO:0000256" key="5">
    <source>
        <dbReference type="ARBA" id="ARBA00029440"/>
    </source>
</evidence>
<dbReference type="AlphaFoldDB" id="A0A382GHN6"/>
<accession>A0A382GHN6</accession>
<dbReference type="InterPro" id="IPR050812">
    <property type="entry name" value="Preph/Arog_dehydrog"/>
</dbReference>
<dbReference type="EMBL" id="UINC01055366">
    <property type="protein sequence ID" value="SVB74157.1"/>
    <property type="molecule type" value="Genomic_DNA"/>
</dbReference>
<dbReference type="Gene3D" id="3.40.50.720">
    <property type="entry name" value="NAD(P)-binding Rossmann-like Domain"/>
    <property type="match status" value="1"/>
</dbReference>
<evidence type="ECO:0000313" key="7">
    <source>
        <dbReference type="EMBL" id="SVB74157.1"/>
    </source>
</evidence>
<keyword evidence="3" id="KW-0520">NAD</keyword>
<dbReference type="GO" id="GO:0008977">
    <property type="term" value="F:prephenate dehydrogenase (NAD+) activity"/>
    <property type="evidence" value="ECO:0007669"/>
    <property type="project" value="InterPro"/>
</dbReference>
<dbReference type="GO" id="GO:0070403">
    <property type="term" value="F:NAD+ binding"/>
    <property type="evidence" value="ECO:0007669"/>
    <property type="project" value="InterPro"/>
</dbReference>
<dbReference type="Gene3D" id="1.10.3660.10">
    <property type="entry name" value="6-phosphogluconate dehydrogenase C-terminal like domain"/>
    <property type="match status" value="1"/>
</dbReference>
<keyword evidence="4" id="KW-0057">Aromatic amino acid biosynthesis</keyword>
<organism evidence="7">
    <name type="scientific">marine metagenome</name>
    <dbReference type="NCBI Taxonomy" id="408172"/>
    <lineage>
        <taxon>unclassified sequences</taxon>
        <taxon>metagenomes</taxon>
        <taxon>ecological metagenomes</taxon>
    </lineage>
</organism>
<protein>
    <recommendedName>
        <fullName evidence="6">Prephenate/arogenate dehydrogenase domain-containing protein</fullName>
    </recommendedName>
</protein>
<sequence length="308" mass="34535">MTNCIFQKTLIIGVGLIGSSIARALREHGISLEIYGVDSSSDVLEKCNNLNILSSGKKDINDFSCQFDLIIICSPLSTYKKIFSSLNDFVKKPTLVTDVGSTKVSVIQDYQDTCSNQDIKFVPSHPIAGIEKSGPEYGFSKLFENRFCILTPINNNEDFIKDIKSFWKSIGLEIQIMSADHHDRVMAMTSHIPQLIAYSIVATASELETHVKDEVIKYSAAGFRDFTRLAGSDPIMWRDVYSMNKDAVLEMLGRFTEDLSTLQKAIRNNDTRFLEKTFSSTREIRKLIEKLGQAGSFDPTESGKNKKN</sequence>
<proteinExistence type="predicted"/>
<dbReference type="PANTHER" id="PTHR21363">
    <property type="entry name" value="PREPHENATE DEHYDROGENASE"/>
    <property type="match status" value="1"/>
</dbReference>
<keyword evidence="2" id="KW-0560">Oxidoreductase</keyword>
<dbReference type="PANTHER" id="PTHR21363:SF0">
    <property type="entry name" value="PREPHENATE DEHYDROGENASE [NADP(+)]"/>
    <property type="match status" value="1"/>
</dbReference>
<comment type="pathway">
    <text evidence="5">Amino-acid biosynthesis.</text>
</comment>
<dbReference type="InterPro" id="IPR046826">
    <property type="entry name" value="PDH_N"/>
</dbReference>
<dbReference type="FunFam" id="1.10.3660.10:FF:000003">
    <property type="entry name" value="Prephenate dehydrogenase"/>
    <property type="match status" value="1"/>
</dbReference>
<evidence type="ECO:0000256" key="1">
    <source>
        <dbReference type="ARBA" id="ARBA00022605"/>
    </source>
</evidence>
<evidence type="ECO:0000259" key="6">
    <source>
        <dbReference type="PROSITE" id="PS51176"/>
    </source>
</evidence>
<dbReference type="SUPFAM" id="SSF48179">
    <property type="entry name" value="6-phosphogluconate dehydrogenase C-terminal domain-like"/>
    <property type="match status" value="1"/>
</dbReference>
<dbReference type="InterPro" id="IPR003099">
    <property type="entry name" value="Prephen_DH"/>
</dbReference>
<dbReference type="FunFam" id="3.40.50.720:FF:000208">
    <property type="entry name" value="Prephenate dehydrogenase"/>
    <property type="match status" value="1"/>
</dbReference>
<dbReference type="Pfam" id="PF02153">
    <property type="entry name" value="PDH_N"/>
    <property type="match status" value="1"/>
</dbReference>
<dbReference type="PROSITE" id="PS51176">
    <property type="entry name" value="PDH_ADH"/>
    <property type="match status" value="1"/>
</dbReference>